<keyword evidence="5" id="KW-1185">Reference proteome</keyword>
<feature type="repeat" description="ANK" evidence="3">
    <location>
        <begin position="43"/>
        <end position="75"/>
    </location>
</feature>
<dbReference type="PANTHER" id="PTHR24126:SF14">
    <property type="entry name" value="ANK_REP_REGION DOMAIN-CONTAINING PROTEIN"/>
    <property type="match status" value="1"/>
</dbReference>
<keyword evidence="2 3" id="KW-0040">ANK repeat</keyword>
<dbReference type="PRINTS" id="PR01415">
    <property type="entry name" value="ANKYRIN"/>
</dbReference>
<dbReference type="PROSITE" id="PS50297">
    <property type="entry name" value="ANK_REP_REGION"/>
    <property type="match status" value="1"/>
</dbReference>
<feature type="repeat" description="ANK" evidence="3">
    <location>
        <begin position="101"/>
        <end position="133"/>
    </location>
</feature>
<evidence type="ECO:0000256" key="3">
    <source>
        <dbReference type="PROSITE-ProRule" id="PRU00023"/>
    </source>
</evidence>
<protein>
    <submittedName>
        <fullName evidence="4">Ankyrin repeat domain-containing protein</fullName>
    </submittedName>
</protein>
<dbReference type="PROSITE" id="PS50088">
    <property type="entry name" value="ANK_REPEAT"/>
    <property type="match status" value="2"/>
</dbReference>
<comment type="caution">
    <text evidence="4">The sequence shown here is derived from an EMBL/GenBank/DDBJ whole genome shotgun (WGS) entry which is preliminary data.</text>
</comment>
<reference evidence="4 5" key="1">
    <citation type="submission" date="2024-04" db="EMBL/GenBank/DDBJ databases">
        <title>Flavobacterium sp. DGU11 16S ribosomal RNA gene Genome sequencing and assembly.</title>
        <authorList>
            <person name="Park S."/>
        </authorList>
    </citation>
    <scope>NUCLEOTIDE SEQUENCE [LARGE SCALE GENOMIC DNA]</scope>
    <source>
        <strain evidence="4 5">DGU11</strain>
    </source>
</reference>
<dbReference type="SUPFAM" id="SSF48403">
    <property type="entry name" value="Ankyrin repeat"/>
    <property type="match status" value="1"/>
</dbReference>
<dbReference type="InterPro" id="IPR002110">
    <property type="entry name" value="Ankyrin_rpt"/>
</dbReference>
<gene>
    <name evidence="4" type="ORF">AAEO56_01175</name>
</gene>
<evidence type="ECO:0000313" key="5">
    <source>
        <dbReference type="Proteomes" id="UP001464555"/>
    </source>
</evidence>
<dbReference type="EMBL" id="JBBYHR010000001">
    <property type="protein sequence ID" value="MEL1242857.1"/>
    <property type="molecule type" value="Genomic_DNA"/>
</dbReference>
<dbReference type="Pfam" id="PF12796">
    <property type="entry name" value="Ank_2"/>
    <property type="match status" value="1"/>
</dbReference>
<evidence type="ECO:0000256" key="2">
    <source>
        <dbReference type="ARBA" id="ARBA00023043"/>
    </source>
</evidence>
<organism evidence="4 5">
    <name type="scientific">Flavobacterium arundinis</name>
    <dbReference type="NCBI Taxonomy" id="3139143"/>
    <lineage>
        <taxon>Bacteria</taxon>
        <taxon>Pseudomonadati</taxon>
        <taxon>Bacteroidota</taxon>
        <taxon>Flavobacteriia</taxon>
        <taxon>Flavobacteriales</taxon>
        <taxon>Flavobacteriaceae</taxon>
        <taxon>Flavobacterium</taxon>
    </lineage>
</organism>
<dbReference type="PANTHER" id="PTHR24126">
    <property type="entry name" value="ANKYRIN REPEAT, PH AND SEC7 DOMAIN CONTAINING PROTEIN SECG-RELATED"/>
    <property type="match status" value="1"/>
</dbReference>
<dbReference type="Gene3D" id="1.25.40.20">
    <property type="entry name" value="Ankyrin repeat-containing domain"/>
    <property type="match status" value="2"/>
</dbReference>
<dbReference type="RefSeq" id="WP_341695181.1">
    <property type="nucleotide sequence ID" value="NZ_JBBYHR010000001.1"/>
</dbReference>
<evidence type="ECO:0000256" key="1">
    <source>
        <dbReference type="ARBA" id="ARBA00022737"/>
    </source>
</evidence>
<dbReference type="Proteomes" id="UP001464555">
    <property type="component" value="Unassembled WGS sequence"/>
</dbReference>
<name>A0ABU9HTH3_9FLAO</name>
<dbReference type="SUPFAM" id="SSF82171">
    <property type="entry name" value="DPP6 N-terminal domain-like"/>
    <property type="match status" value="1"/>
</dbReference>
<dbReference type="SMART" id="SM00248">
    <property type="entry name" value="ANK"/>
    <property type="match status" value="3"/>
</dbReference>
<proteinExistence type="predicted"/>
<dbReference type="InterPro" id="IPR036770">
    <property type="entry name" value="Ankyrin_rpt-contain_sf"/>
</dbReference>
<sequence length="524" mass="60217">MNIYQKDHTKEPKIFTLIREGNNEDAKKHLGQNPSEIFLKGWMDDTPLHIASLSGNFEMVQFLVEKGANVNAERSGVYATPLCWADNLEIAKYLLENGATMDDRELYFATRTNKPDVVDLLLSNGAKIDNKEPQYLVCNSIECVKMYLNHQIQIDGCDKNNSNLLHNLAWLDLPEVFDFAYKNGCPWKRDSSRRTPYNLAKQGRRENILKHFKENYTELISVGIENIAIADYEFETIIFLKQSPTNPDCFIGLTRSAKLVKYLLQSGELITERVASINISYIRNFSFDKNGRILFPTDDNKLLLIEQDTFQLIDSIELEHNLILNNIEYLPSKKVFMSSSQGGELVLLSENYTVISKSEAENGIMLPKVNQDGRLVSFLSYDQETFYDLYKMDDDLKLSYIHTFFKDWDNSSSGFGFLGNEFAVSFPDVLEYYSFEKDELNRLWQIDISQYKSKFDHSDITITGQKTIVVGKGKTLLFINTPAKAVTRELQLELLAEIKELYVDENQENLIITTNKELKVIGLK</sequence>
<keyword evidence="1" id="KW-0677">Repeat</keyword>
<accession>A0ABU9HTH3</accession>
<evidence type="ECO:0000313" key="4">
    <source>
        <dbReference type="EMBL" id="MEL1242857.1"/>
    </source>
</evidence>